<feature type="region of interest" description="Disordered" evidence="1">
    <location>
        <begin position="98"/>
        <end position="130"/>
    </location>
</feature>
<dbReference type="Proteomes" id="UP000827092">
    <property type="component" value="Unassembled WGS sequence"/>
</dbReference>
<feature type="compositionally biased region" description="Basic and acidic residues" evidence="1">
    <location>
        <begin position="229"/>
        <end position="239"/>
    </location>
</feature>
<feature type="compositionally biased region" description="Basic residues" evidence="1">
    <location>
        <begin position="181"/>
        <end position="190"/>
    </location>
</feature>
<keyword evidence="3" id="KW-1185">Reference proteome</keyword>
<evidence type="ECO:0000256" key="1">
    <source>
        <dbReference type="SAM" id="MobiDB-lite"/>
    </source>
</evidence>
<feature type="region of interest" description="Disordered" evidence="1">
    <location>
        <begin position="162"/>
        <end position="239"/>
    </location>
</feature>
<dbReference type="EMBL" id="JAFNEN010006325">
    <property type="protein sequence ID" value="KAG8156106.1"/>
    <property type="molecule type" value="Genomic_DNA"/>
</dbReference>
<feature type="compositionally biased region" description="Basic and acidic residues" evidence="1">
    <location>
        <begin position="46"/>
        <end position="60"/>
    </location>
</feature>
<name>A0AAV6TEK8_9ARAC</name>
<accession>A0AAV6TEK8</accession>
<reference evidence="2 3" key="1">
    <citation type="journal article" date="2022" name="Nat. Ecol. Evol.">
        <title>A masculinizing supergene underlies an exaggerated male reproductive morph in a spider.</title>
        <authorList>
            <person name="Hendrickx F."/>
            <person name="De Corte Z."/>
            <person name="Sonet G."/>
            <person name="Van Belleghem S.M."/>
            <person name="Kostlbacher S."/>
            <person name="Vangestel C."/>
        </authorList>
    </citation>
    <scope>NUCLEOTIDE SEQUENCE [LARGE SCALE GENOMIC DNA]</scope>
    <source>
        <strain evidence="2">W744_W776</strain>
    </source>
</reference>
<gene>
    <name evidence="2" type="ORF">JTE90_012057</name>
</gene>
<evidence type="ECO:0000313" key="2">
    <source>
        <dbReference type="EMBL" id="KAG8156106.1"/>
    </source>
</evidence>
<comment type="caution">
    <text evidence="2">The sequence shown here is derived from an EMBL/GenBank/DDBJ whole genome shotgun (WGS) entry which is preliminary data.</text>
</comment>
<proteinExistence type="predicted"/>
<sequence>MTSTDSRGDSITLLCLFYTYYTLTRDSGRTAKLERLSPIQRARRARQAEDSVRTTDARDATGQARVDDSLGDRITATNTTCTGHACATRGGIRTANADVSAVRTTTNDDDERRQARAYDAGGRDLPRPDVRTLRNRTSWTVCERRLPTGTDELTTGYARDAAHAATGRTRSDGSNGAATTRGRRAATRGRTRTDRPSGGRRKRVRDDDYKGTTVRSLTTRETPVRRTRRADETQTRDPT</sequence>
<feature type="compositionally biased region" description="Basic and acidic residues" evidence="1">
    <location>
        <begin position="110"/>
        <end position="130"/>
    </location>
</feature>
<dbReference type="AlphaFoldDB" id="A0AAV6TEK8"/>
<organism evidence="2 3">
    <name type="scientific">Oedothorax gibbosus</name>
    <dbReference type="NCBI Taxonomy" id="931172"/>
    <lineage>
        <taxon>Eukaryota</taxon>
        <taxon>Metazoa</taxon>
        <taxon>Ecdysozoa</taxon>
        <taxon>Arthropoda</taxon>
        <taxon>Chelicerata</taxon>
        <taxon>Arachnida</taxon>
        <taxon>Araneae</taxon>
        <taxon>Araneomorphae</taxon>
        <taxon>Entelegynae</taxon>
        <taxon>Araneoidea</taxon>
        <taxon>Linyphiidae</taxon>
        <taxon>Erigoninae</taxon>
        <taxon>Oedothorax</taxon>
    </lineage>
</organism>
<evidence type="ECO:0000313" key="3">
    <source>
        <dbReference type="Proteomes" id="UP000827092"/>
    </source>
</evidence>
<protein>
    <submittedName>
        <fullName evidence="2">Uncharacterized protein</fullName>
    </submittedName>
</protein>
<feature type="region of interest" description="Disordered" evidence="1">
    <location>
        <begin position="41"/>
        <end position="60"/>
    </location>
</feature>